<evidence type="ECO:0000313" key="2">
    <source>
        <dbReference type="EMBL" id="TFC01452.1"/>
    </source>
</evidence>
<keyword evidence="1" id="KW-0472">Membrane</keyword>
<dbReference type="AlphaFoldDB" id="A0A4R8W2W5"/>
<comment type="caution">
    <text evidence="2">The sequence shown here is derived from an EMBL/GenBank/DDBJ whole genome shotgun (WGS) entry which is preliminary data.</text>
</comment>
<proteinExistence type="predicted"/>
<keyword evidence="3" id="KW-1185">Reference proteome</keyword>
<evidence type="ECO:0000256" key="1">
    <source>
        <dbReference type="SAM" id="Phobius"/>
    </source>
</evidence>
<name>A0A4R8W2W5_9MICO</name>
<feature type="transmembrane region" description="Helical" evidence="1">
    <location>
        <begin position="6"/>
        <end position="29"/>
    </location>
</feature>
<feature type="transmembrane region" description="Helical" evidence="1">
    <location>
        <begin position="41"/>
        <end position="74"/>
    </location>
</feature>
<evidence type="ECO:0008006" key="4">
    <source>
        <dbReference type="Google" id="ProtNLM"/>
    </source>
</evidence>
<keyword evidence="1" id="KW-1133">Transmembrane helix</keyword>
<dbReference type="Proteomes" id="UP000297643">
    <property type="component" value="Unassembled WGS sequence"/>
</dbReference>
<evidence type="ECO:0000313" key="3">
    <source>
        <dbReference type="Proteomes" id="UP000297643"/>
    </source>
</evidence>
<dbReference type="EMBL" id="SOFM01000042">
    <property type="protein sequence ID" value="TFC01452.1"/>
    <property type="molecule type" value="Genomic_DNA"/>
</dbReference>
<keyword evidence="1" id="KW-0812">Transmembrane</keyword>
<protein>
    <recommendedName>
        <fullName evidence="4">DUF4190 domain-containing protein</fullName>
    </recommendedName>
</protein>
<reference evidence="2 3" key="1">
    <citation type="submission" date="2019-03" db="EMBL/GenBank/DDBJ databases">
        <title>Genomics of glacier-inhabiting Cryobacterium strains.</title>
        <authorList>
            <person name="Liu Q."/>
            <person name="Xin Y.-H."/>
        </authorList>
    </citation>
    <scope>NUCLEOTIDE SEQUENCE [LARGE SCALE GENOMIC DNA]</scope>
    <source>
        <strain evidence="2 3">RHLT2-21</strain>
    </source>
</reference>
<sequence length="76" mass="7822">MSSLVLGLVSILAGWTFLAPLAGLITGILALGREPQARTMALWGIVLNAVMLAGAVIVVLLALGFGLALLPFAFVF</sequence>
<accession>A0A4R8W2W5</accession>
<gene>
    <name evidence="2" type="ORF">E3O32_13310</name>
</gene>
<organism evidence="2 3">
    <name type="scientific">Cryobacterium mannosilyticum</name>
    <dbReference type="NCBI Taxonomy" id="1259190"/>
    <lineage>
        <taxon>Bacteria</taxon>
        <taxon>Bacillati</taxon>
        <taxon>Actinomycetota</taxon>
        <taxon>Actinomycetes</taxon>
        <taxon>Micrococcales</taxon>
        <taxon>Microbacteriaceae</taxon>
        <taxon>Cryobacterium</taxon>
    </lineage>
</organism>